<dbReference type="InterPro" id="IPR051454">
    <property type="entry name" value="RNA/ubiquinone_mod_enzymes"/>
</dbReference>
<dbReference type="InterPro" id="IPR020988">
    <property type="entry name" value="Pept_U32_collagenase"/>
</dbReference>
<dbReference type="Proteomes" id="UP000433575">
    <property type="component" value="Unassembled WGS sequence"/>
</dbReference>
<reference evidence="4 5" key="1">
    <citation type="journal article" date="2019" name="Nat. Med.">
        <title>A library of human gut bacterial isolates paired with longitudinal multiomics data enables mechanistic microbiome research.</title>
        <authorList>
            <person name="Poyet M."/>
            <person name="Groussin M."/>
            <person name="Gibbons S.M."/>
            <person name="Avila-Pacheco J."/>
            <person name="Jiang X."/>
            <person name="Kearney S.M."/>
            <person name="Perrotta A.R."/>
            <person name="Berdy B."/>
            <person name="Zhao S."/>
            <person name="Lieberman T.D."/>
            <person name="Swanson P.K."/>
            <person name="Smith M."/>
            <person name="Roesemann S."/>
            <person name="Alexander J.E."/>
            <person name="Rich S.A."/>
            <person name="Livny J."/>
            <person name="Vlamakis H."/>
            <person name="Clish C."/>
            <person name="Bullock K."/>
            <person name="Deik A."/>
            <person name="Scott J."/>
            <person name="Pierce K.A."/>
            <person name="Xavier R.J."/>
            <person name="Alm E.J."/>
        </authorList>
    </citation>
    <scope>NUCLEOTIDE SEQUENCE [LARGE SCALE GENOMIC DNA]</scope>
    <source>
        <strain evidence="2 4">BIOML-A4</strain>
        <strain evidence="3 5">BIOML-A5</strain>
    </source>
</reference>
<evidence type="ECO:0000259" key="1">
    <source>
        <dbReference type="Pfam" id="PF12392"/>
    </source>
</evidence>
<dbReference type="Pfam" id="PF01136">
    <property type="entry name" value="Peptidase_U32"/>
    <property type="match status" value="1"/>
</dbReference>
<proteinExistence type="predicted"/>
<comment type="caution">
    <text evidence="2">The sequence shown here is derived from an EMBL/GenBank/DDBJ whole genome shotgun (WGS) entry which is preliminary data.</text>
</comment>
<accession>A0A6N7SAK0</accession>
<dbReference type="PANTHER" id="PTHR30217">
    <property type="entry name" value="PEPTIDASE U32 FAMILY"/>
    <property type="match status" value="1"/>
</dbReference>
<organism evidence="2 4">
    <name type="scientific">Holdemania massiliensis</name>
    <dbReference type="NCBI Taxonomy" id="1468449"/>
    <lineage>
        <taxon>Bacteria</taxon>
        <taxon>Bacillati</taxon>
        <taxon>Bacillota</taxon>
        <taxon>Erysipelotrichia</taxon>
        <taxon>Erysipelotrichales</taxon>
        <taxon>Erysipelotrichaceae</taxon>
        <taxon>Holdemania</taxon>
    </lineage>
</organism>
<dbReference type="EMBL" id="WKPJ01000030">
    <property type="protein sequence ID" value="MSA90588.1"/>
    <property type="molecule type" value="Genomic_DNA"/>
</dbReference>
<gene>
    <name evidence="3" type="ORF">GKD88_14415</name>
    <name evidence="2" type="ORF">GKE08_14745</name>
</gene>
<dbReference type="AlphaFoldDB" id="A0A6N7SAK0"/>
<evidence type="ECO:0000313" key="4">
    <source>
        <dbReference type="Proteomes" id="UP000433575"/>
    </source>
</evidence>
<keyword evidence="5" id="KW-1185">Reference proteome</keyword>
<protein>
    <submittedName>
        <fullName evidence="2">U32 family peptidase</fullName>
    </submittedName>
</protein>
<dbReference type="EMBL" id="WKPI01000032">
    <property type="protein sequence ID" value="MSC34318.1"/>
    <property type="molecule type" value="Genomic_DNA"/>
</dbReference>
<feature type="domain" description="Peptidase U32 collagenase" evidence="1">
    <location>
        <begin position="437"/>
        <end position="552"/>
    </location>
</feature>
<evidence type="ECO:0000313" key="5">
    <source>
        <dbReference type="Proteomes" id="UP000480929"/>
    </source>
</evidence>
<dbReference type="InterPro" id="IPR001539">
    <property type="entry name" value="Peptidase_U32"/>
</dbReference>
<dbReference type="OrthoDB" id="9807498at2"/>
<evidence type="ECO:0000313" key="3">
    <source>
        <dbReference type="EMBL" id="MSC34318.1"/>
    </source>
</evidence>
<name>A0A6N7SAK0_9FIRM</name>
<dbReference type="PROSITE" id="PS01276">
    <property type="entry name" value="PEPTIDASE_U32"/>
    <property type="match status" value="1"/>
</dbReference>
<dbReference type="Proteomes" id="UP000480929">
    <property type="component" value="Unassembled WGS sequence"/>
</dbReference>
<dbReference type="Pfam" id="PF12392">
    <property type="entry name" value="DUF3656"/>
    <property type="match status" value="1"/>
</dbReference>
<dbReference type="PANTHER" id="PTHR30217:SF10">
    <property type="entry name" value="23S RRNA 5-HYDROXYCYTIDINE C2501 SYNTHASE"/>
    <property type="match status" value="1"/>
</dbReference>
<sequence>MRQADHNHPGIGCLCPWLDFVHDADRSVGRNSTGYFRPVVDHKRSSGMKRPELLAPAGSMEALLAAVNNGADAVYLGSTRFGARAYAGNFDAQQLQQAVRYCHQHEVKVYVTVNTLIMENELDEAKALIDFLYHSDVDALILQDLGLVSWIRRAYPDFELHASTQMHIHNREGVRWVKELGMQRAVLARETPLELVQECAEEGLDLEIFVYGALCVCYSGECLMSSIQGGRSGNRGQCAQPCRMPYQLVELESGREIKAPGEYLLSPMDLNTLQHVEQLMQSGATSFKIEGRMKRPEYVGAVVRAYREKIDAILNGQPKRSDEAEQIRLKKLFNRGFTEGYLFHQQGSAVMNPLRPNHVGVQIGTVLSQRGGRVQVRLSAPLHQGDGLRILRENGEDIGFTANYIYKNDLLCAQGQSGDILELPVAEKVKPGAALLQTTDSELMKVIQAQSAQPAYRIPVCFTVCGKAGEPMVLTVSDAQGYRAEALTQQRLQPAQKAPLDKQRLVSQLGKLNDTPFVLKEVTNLLEGALFLPVQQINEARRQALAALIQLREVRYPHRGPNQRQPIQSMVIEAKSVLPKLIVQIETREQAEALLDLPVQLVSSWPALIQAYPQIMPSSLRVQEKPTVLEGEWLQAEEIGTLSRATSKLICTSGFNVTNSEALALLLSQQAVQGVEFSLELTAAQQTEIRAAFEKQFHRSAPTVQFVYGYRDLMVSKACPVNCILSDGNQRNCQLCHQKAYALKNKKGERLPVFGDAACFSHTLEKTPFQLRADELDAHSSWKIRLTLEDARTSREIVTRYLAFRAERQPTEIG</sequence>
<evidence type="ECO:0000313" key="2">
    <source>
        <dbReference type="EMBL" id="MSA90588.1"/>
    </source>
</evidence>